<keyword evidence="1" id="KW-0479">Metal-binding</keyword>
<dbReference type="PANTHER" id="PTHR31973">
    <property type="entry name" value="POLYPROTEIN, PUTATIVE-RELATED"/>
    <property type="match status" value="1"/>
</dbReference>
<dbReference type="EMBL" id="JACGWJ010000001">
    <property type="protein sequence ID" value="KAL0440771.1"/>
    <property type="molecule type" value="Genomic_DNA"/>
</dbReference>
<evidence type="ECO:0000259" key="6">
    <source>
        <dbReference type="PROSITE" id="PS50966"/>
    </source>
</evidence>
<feature type="compositionally biased region" description="Basic residues" evidence="5">
    <location>
        <begin position="575"/>
        <end position="585"/>
    </location>
</feature>
<evidence type="ECO:0000256" key="2">
    <source>
        <dbReference type="ARBA" id="ARBA00022771"/>
    </source>
</evidence>
<feature type="domain" description="SWIM-type" evidence="6">
    <location>
        <begin position="494"/>
        <end position="526"/>
    </location>
</feature>
<sequence length="606" mass="69628">MVFPINTDEDVQFFFSPVSGYKTVEVFVEAEKVYQNIVADDSYVGDRGTYMSILTEDPHSLPAVTQAMGTVGINEDYAGPSTFHQQDDGYSEPEADSFLNHDPVDSEPEEFENNQDGQNDNNPEEDDDDDDDGDDVTIAVMLEVIGNNGNEPSSYVQEEIDLNIPASSGPPSLYLIIPFFSTTHPEVAADSYDIPSSSWGHFYDSNSGELEYGMVFKSKAHLKASVQDFSMRFARREFRVVESKPKLWKVVCKYDEATGCNWMLQAGFKAKMKLFKITKYVGPHTCLMNEISIDHRNLGKTMIATHLLGMVRQDPAYDIKYVQQNVKDRFGFDISYHKAWHALKAAREEVYGTWESSVRKLPKYMAALQKWNPETVVEWLHLDTDRPRRKMHSGIISAINFVPAFQFPRGVHRFCLRHICSNFNKKFNTIQLKDLCWRAGAEQNVRKFDRILEEIRGLNEETFNWLQRIDKAQWTLSHDGGWRTGLTGQGSRTYVVKLKHYQCSCGKWGNHGIPCSHAIQTCRHFGVNASNFVPPYYSIQAYKKTYEGRFEPVWGEECWDPVNFELVHNPTLRARRGPGRHVSTRRHNEMDRPQTRARQQYQARQA</sequence>
<organism evidence="7">
    <name type="scientific">Sesamum radiatum</name>
    <name type="common">Black benniseed</name>
    <dbReference type="NCBI Taxonomy" id="300843"/>
    <lineage>
        <taxon>Eukaryota</taxon>
        <taxon>Viridiplantae</taxon>
        <taxon>Streptophyta</taxon>
        <taxon>Embryophyta</taxon>
        <taxon>Tracheophyta</taxon>
        <taxon>Spermatophyta</taxon>
        <taxon>Magnoliopsida</taxon>
        <taxon>eudicotyledons</taxon>
        <taxon>Gunneridae</taxon>
        <taxon>Pentapetalae</taxon>
        <taxon>asterids</taxon>
        <taxon>lamiids</taxon>
        <taxon>Lamiales</taxon>
        <taxon>Pedaliaceae</taxon>
        <taxon>Sesamum</taxon>
    </lineage>
</organism>
<reference evidence="7" key="2">
    <citation type="journal article" date="2024" name="Plant">
        <title>Genomic evolution and insights into agronomic trait innovations of Sesamum species.</title>
        <authorList>
            <person name="Miao H."/>
            <person name="Wang L."/>
            <person name="Qu L."/>
            <person name="Liu H."/>
            <person name="Sun Y."/>
            <person name="Le M."/>
            <person name="Wang Q."/>
            <person name="Wei S."/>
            <person name="Zheng Y."/>
            <person name="Lin W."/>
            <person name="Duan Y."/>
            <person name="Cao H."/>
            <person name="Xiong S."/>
            <person name="Wang X."/>
            <person name="Wei L."/>
            <person name="Li C."/>
            <person name="Ma Q."/>
            <person name="Ju M."/>
            <person name="Zhao R."/>
            <person name="Li G."/>
            <person name="Mu C."/>
            <person name="Tian Q."/>
            <person name="Mei H."/>
            <person name="Zhang T."/>
            <person name="Gao T."/>
            <person name="Zhang H."/>
        </authorList>
    </citation>
    <scope>NUCLEOTIDE SEQUENCE</scope>
    <source>
        <strain evidence="7">G02</strain>
    </source>
</reference>
<name>A0AAW2WLS3_SESRA</name>
<reference evidence="7" key="1">
    <citation type="submission" date="2020-06" db="EMBL/GenBank/DDBJ databases">
        <authorList>
            <person name="Li T."/>
            <person name="Hu X."/>
            <person name="Zhang T."/>
            <person name="Song X."/>
            <person name="Zhang H."/>
            <person name="Dai N."/>
            <person name="Sheng W."/>
            <person name="Hou X."/>
            <person name="Wei L."/>
        </authorList>
    </citation>
    <scope>NUCLEOTIDE SEQUENCE</scope>
    <source>
        <strain evidence="7">G02</strain>
        <tissue evidence="7">Leaf</tissue>
    </source>
</reference>
<keyword evidence="3" id="KW-0862">Zinc</keyword>
<comment type="caution">
    <text evidence="7">The sequence shown here is derived from an EMBL/GenBank/DDBJ whole genome shotgun (WGS) entry which is preliminary data.</text>
</comment>
<evidence type="ECO:0000256" key="4">
    <source>
        <dbReference type="PROSITE-ProRule" id="PRU00325"/>
    </source>
</evidence>
<dbReference type="InterPro" id="IPR007527">
    <property type="entry name" value="Znf_SWIM"/>
</dbReference>
<dbReference type="InterPro" id="IPR006564">
    <property type="entry name" value="Znf_PMZ"/>
</dbReference>
<gene>
    <name evidence="7" type="ORF">Sradi_0016000</name>
</gene>
<protein>
    <recommendedName>
        <fullName evidence="6">SWIM-type domain-containing protein</fullName>
    </recommendedName>
</protein>
<feature type="compositionally biased region" description="Low complexity" evidence="5">
    <location>
        <begin position="596"/>
        <end position="606"/>
    </location>
</feature>
<dbReference type="GO" id="GO:0008270">
    <property type="term" value="F:zinc ion binding"/>
    <property type="evidence" value="ECO:0007669"/>
    <property type="project" value="UniProtKB-KW"/>
</dbReference>
<proteinExistence type="predicted"/>
<accession>A0AAW2WLS3</accession>
<dbReference type="PROSITE" id="PS50966">
    <property type="entry name" value="ZF_SWIM"/>
    <property type="match status" value="1"/>
</dbReference>
<dbReference type="PANTHER" id="PTHR31973:SF195">
    <property type="entry name" value="MUDR FAMILY TRANSPOSASE"/>
    <property type="match status" value="1"/>
</dbReference>
<keyword evidence="2 4" id="KW-0863">Zinc-finger</keyword>
<evidence type="ECO:0000256" key="5">
    <source>
        <dbReference type="SAM" id="MobiDB-lite"/>
    </source>
</evidence>
<evidence type="ECO:0000256" key="1">
    <source>
        <dbReference type="ARBA" id="ARBA00022723"/>
    </source>
</evidence>
<evidence type="ECO:0000313" key="7">
    <source>
        <dbReference type="EMBL" id="KAL0440771.1"/>
    </source>
</evidence>
<feature type="compositionally biased region" description="Acidic residues" evidence="5">
    <location>
        <begin position="122"/>
        <end position="134"/>
    </location>
</feature>
<evidence type="ECO:0000256" key="3">
    <source>
        <dbReference type="ARBA" id="ARBA00022833"/>
    </source>
</evidence>
<dbReference type="AlphaFoldDB" id="A0AAW2WLS3"/>
<dbReference type="SMART" id="SM00575">
    <property type="entry name" value="ZnF_PMZ"/>
    <property type="match status" value="1"/>
</dbReference>
<feature type="region of interest" description="Disordered" evidence="5">
    <location>
        <begin position="75"/>
        <end position="134"/>
    </location>
</feature>
<feature type="region of interest" description="Disordered" evidence="5">
    <location>
        <begin position="575"/>
        <end position="606"/>
    </location>
</feature>